<dbReference type="HOGENOM" id="CLU_2968855_0_0_6"/>
<reference evidence="1 2" key="1">
    <citation type="submission" date="2013-02" db="EMBL/GenBank/DDBJ databases">
        <title>The Genome Sequence of Acinetobacter bereziniae CIP 70.12.</title>
        <authorList>
            <consortium name="The Broad Institute Genome Sequencing Platform"/>
            <consortium name="The Broad Institute Genome Sequencing Center for Infectious Disease"/>
            <person name="Cerqueira G."/>
            <person name="Feldgarden M."/>
            <person name="Courvalin P."/>
            <person name="Perichon B."/>
            <person name="Grillot-Courvalin C."/>
            <person name="Clermont D."/>
            <person name="Rocha E."/>
            <person name="Yoon E.-J."/>
            <person name="Nemec A."/>
            <person name="Walker B."/>
            <person name="Young S.K."/>
            <person name="Zeng Q."/>
            <person name="Gargeya S."/>
            <person name="Fitzgerald M."/>
            <person name="Haas B."/>
            <person name="Abouelleil A."/>
            <person name="Alvarado L."/>
            <person name="Arachchi H.M."/>
            <person name="Berlin A.M."/>
            <person name="Chapman S.B."/>
            <person name="Dewar J."/>
            <person name="Goldberg J."/>
            <person name="Griggs A."/>
            <person name="Gujja S."/>
            <person name="Hansen M."/>
            <person name="Howarth C."/>
            <person name="Imamovic A."/>
            <person name="Larimer J."/>
            <person name="McCowan C."/>
            <person name="Murphy C."/>
            <person name="Neiman D."/>
            <person name="Pearson M."/>
            <person name="Priest M."/>
            <person name="Roberts A."/>
            <person name="Saif S."/>
            <person name="Shea T."/>
            <person name="Sisk P."/>
            <person name="Sykes S."/>
            <person name="Wortman J."/>
            <person name="Nusbaum C."/>
            <person name="Birren B."/>
        </authorList>
    </citation>
    <scope>NUCLEOTIDE SEQUENCE [LARGE SCALE GENOMIC DNA]</scope>
    <source>
        <strain evidence="1 2">CIP 70.12</strain>
    </source>
</reference>
<gene>
    <name evidence="1" type="ORF">F938_02802</name>
</gene>
<organism evidence="1 2">
    <name type="scientific">Acinetobacter bereziniae LMG 1003 = CIP 70.12</name>
    <dbReference type="NCBI Taxonomy" id="981324"/>
    <lineage>
        <taxon>Bacteria</taxon>
        <taxon>Pseudomonadati</taxon>
        <taxon>Pseudomonadota</taxon>
        <taxon>Gammaproteobacteria</taxon>
        <taxon>Moraxellales</taxon>
        <taxon>Moraxellaceae</taxon>
        <taxon>Acinetobacter</taxon>
    </lineage>
</organism>
<dbReference type="Proteomes" id="UP000013251">
    <property type="component" value="Unassembled WGS sequence"/>
</dbReference>
<protein>
    <submittedName>
        <fullName evidence="1">Uncharacterized protein</fullName>
    </submittedName>
</protein>
<evidence type="ECO:0000313" key="1">
    <source>
        <dbReference type="EMBL" id="ENV94617.1"/>
    </source>
</evidence>
<proteinExistence type="predicted"/>
<accession>N9D8V3</accession>
<sequence length="65" mass="7534">MNVVILDMAKVSKEFLKRLDCIEEVRKNKTFTALSVDAFPPILSYDELEAIAMPQQQLVEKTRYD</sequence>
<dbReference type="AlphaFoldDB" id="N9D8V3"/>
<dbReference type="PATRIC" id="fig|1217650.3.peg.2753"/>
<comment type="caution">
    <text evidence="1">The sequence shown here is derived from an EMBL/GenBank/DDBJ whole genome shotgun (WGS) entry which is preliminary data.</text>
</comment>
<dbReference type="EMBL" id="APQG01000036">
    <property type="protein sequence ID" value="ENV94617.1"/>
    <property type="molecule type" value="Genomic_DNA"/>
</dbReference>
<name>N9D8V3_ACIBZ</name>
<evidence type="ECO:0000313" key="2">
    <source>
        <dbReference type="Proteomes" id="UP000013251"/>
    </source>
</evidence>
<keyword evidence="2" id="KW-1185">Reference proteome</keyword>